<reference evidence="3" key="1">
    <citation type="submission" date="2022-10" db="EMBL/GenBank/DDBJ databases">
        <title>Puccinia triticina Genome sequencing and assembly.</title>
        <authorList>
            <person name="Li C."/>
        </authorList>
    </citation>
    <scope>NUCLEOTIDE SEQUENCE</scope>
    <source>
        <strain evidence="3">Pt15</strain>
    </source>
</reference>
<feature type="compositionally biased region" description="Basic and acidic residues" evidence="1">
    <location>
        <begin position="332"/>
        <end position="351"/>
    </location>
</feature>
<evidence type="ECO:0000313" key="4">
    <source>
        <dbReference type="Proteomes" id="UP001164743"/>
    </source>
</evidence>
<feature type="domain" description="DUF7918" evidence="2">
    <location>
        <begin position="91"/>
        <end position="271"/>
    </location>
</feature>
<dbReference type="PANTHER" id="PTHR36223">
    <property type="entry name" value="BETA-LACTAMASE-TYPE TRANSPEPTIDASE FOLD DOMAIN CONTAINING PROTEIN"/>
    <property type="match status" value="1"/>
</dbReference>
<protein>
    <recommendedName>
        <fullName evidence="2">DUF7918 domain-containing protein</fullName>
    </recommendedName>
</protein>
<dbReference type="PANTHER" id="PTHR36223:SF5">
    <property type="entry name" value="BETA-LACTAMASE-TYPE TRANSPEPTIDASE FOLD DOMAIN CONTAINING PROTEIN"/>
    <property type="match status" value="1"/>
</dbReference>
<sequence>MPTNAVSGASCTISILDPSSTISMPCTEYLQESLKDPETGAYQEVVTIESTQSSPFEITVDIHPTAYDLLAKRAGNGHSGSRKPYRSLKLYDYTYDIFLDGVYVTGMICNRCRKPGPETISEVIENNTVRSFQFAPLKLVDPDSHLDNHQDTASASKICEDSKIIESLGTIEVRVHKCHLSLREIKTKRKKRKEDELTMTSSDMSFLESSKQVRLSSTAGLSEPTLLEPVSSPKAKGKRYVIKSEEENPFLQFIFKYRPRSILIAEGIIPTPTIGNTEDTAIIIGSDHEGEVKEEDQDDEMGNVGGGKGNGCERGSKKRAGNDDAGVAAETSDPKRSRFEVDEKPDITGLT</sequence>
<dbReference type="RefSeq" id="XP_053018098.1">
    <property type="nucleotide sequence ID" value="XM_053166924.1"/>
</dbReference>
<dbReference type="Pfam" id="PF25534">
    <property type="entry name" value="DUF7918"/>
    <property type="match status" value="1"/>
</dbReference>
<dbReference type="InterPro" id="IPR057678">
    <property type="entry name" value="DUF7918"/>
</dbReference>
<evidence type="ECO:0000313" key="3">
    <source>
        <dbReference type="EMBL" id="WAQ82543.1"/>
    </source>
</evidence>
<feature type="compositionally biased region" description="Gly residues" evidence="1">
    <location>
        <begin position="303"/>
        <end position="312"/>
    </location>
</feature>
<name>A0ABY7CDV1_9BASI</name>
<dbReference type="GeneID" id="77807819"/>
<gene>
    <name evidence="3" type="ORF">PtA15_2A860</name>
</gene>
<dbReference type="EMBL" id="CP110422">
    <property type="protein sequence ID" value="WAQ82543.1"/>
    <property type="molecule type" value="Genomic_DNA"/>
</dbReference>
<evidence type="ECO:0000259" key="2">
    <source>
        <dbReference type="Pfam" id="PF25534"/>
    </source>
</evidence>
<feature type="region of interest" description="Disordered" evidence="1">
    <location>
        <begin position="290"/>
        <end position="351"/>
    </location>
</feature>
<accession>A0ABY7CDV1</accession>
<proteinExistence type="predicted"/>
<evidence type="ECO:0000256" key="1">
    <source>
        <dbReference type="SAM" id="MobiDB-lite"/>
    </source>
</evidence>
<organism evidence="3 4">
    <name type="scientific">Puccinia triticina</name>
    <dbReference type="NCBI Taxonomy" id="208348"/>
    <lineage>
        <taxon>Eukaryota</taxon>
        <taxon>Fungi</taxon>
        <taxon>Dikarya</taxon>
        <taxon>Basidiomycota</taxon>
        <taxon>Pucciniomycotina</taxon>
        <taxon>Pucciniomycetes</taxon>
        <taxon>Pucciniales</taxon>
        <taxon>Pucciniaceae</taxon>
        <taxon>Puccinia</taxon>
    </lineage>
</organism>
<feature type="compositionally biased region" description="Acidic residues" evidence="1">
    <location>
        <begin position="292"/>
        <end position="301"/>
    </location>
</feature>
<keyword evidence="4" id="KW-1185">Reference proteome</keyword>
<dbReference type="Proteomes" id="UP001164743">
    <property type="component" value="Chromosome 2A"/>
</dbReference>